<keyword evidence="3" id="KW-1185">Reference proteome</keyword>
<dbReference type="RefSeq" id="WP_110563119.1">
    <property type="nucleotide sequence ID" value="NZ_PYBV01000011.1"/>
</dbReference>
<dbReference type="Pfam" id="PF13476">
    <property type="entry name" value="AAA_23"/>
    <property type="match status" value="1"/>
</dbReference>
<dbReference type="Proteomes" id="UP000248333">
    <property type="component" value="Unassembled WGS sequence"/>
</dbReference>
<dbReference type="Gene3D" id="3.40.50.300">
    <property type="entry name" value="P-loop containing nucleotide triphosphate hydrolases"/>
    <property type="match status" value="2"/>
</dbReference>
<sequence>MVGLPVIQRLDVDNYGLYPGPEGGTPGLHVEFMPGLTLVLGANGLGKTTLVTLLFRMLTGPFDIPKVSDGEALGNKSPESAEIPRPERRIFAARVVDKAAEALAGLTYTLGTRHIEVTRQVHSLELQSLIVNGVEQESTEERYQDVVQEAAGLAFYGDWILILRHLVFYFEDRRALVWDPVAQSQLLRLLFLNIEESREWSDRERDIFKLDSSVRNLGYMLRKEEKRLATVEASRRPEPELRQQLALLQSVQEEDQERLATLNDQLMLLINDRQRVRVNSLRAEQVQESTMRKVERLQLETIAAAFPGATEAGRYIVGHLLAEDQCITCGTEVPELAESLRERVQHLLCPICGSDGLDVTEGRPTSAAEIAEATERARAASIESAALSGERGDAEAAYSVALAEVTSLTAMIDRRAAEIRDILSRLPPSEHDIHGQVSDLTRMRSRLEVEKHDLTSMRDNFQEFIADVRGRIEQRRDSIKEAFDRFAKGFLVEDCELKWLPKARRIGQSGEQIEMPSFEVDLTGAGFLSPARRSGPEQVSESQREFIDISFRMALMEVAGQAGGTLVIDAPESSLDAVFVTRAADVLTRFSTTHENNRLVVTSNLIDGDLIPKLLGKSGITSSSDPRVVDLLSIAAPTRATRDLDSEYQEIRQRLFSRAAREART</sequence>
<dbReference type="GO" id="GO:0006302">
    <property type="term" value="P:double-strand break repair"/>
    <property type="evidence" value="ECO:0007669"/>
    <property type="project" value="InterPro"/>
</dbReference>
<reference evidence="2 3" key="1">
    <citation type="submission" date="2018-03" db="EMBL/GenBank/DDBJ databases">
        <title>Bioinformatic expansion and discovery of thiopeptide antibiotics.</title>
        <authorList>
            <person name="Schwalen C.J."/>
            <person name="Hudson G.A."/>
            <person name="Mitchell D.A."/>
        </authorList>
    </citation>
    <scope>NUCLEOTIDE SEQUENCE [LARGE SCALE GENOMIC DNA]</scope>
    <source>
        <strain evidence="2 3">NRRL 8041</strain>
    </source>
</reference>
<feature type="domain" description="Rad50/SbcC-type AAA" evidence="1">
    <location>
        <begin position="27"/>
        <end position="270"/>
    </location>
</feature>
<dbReference type="AlphaFoldDB" id="A0A318NQU1"/>
<comment type="caution">
    <text evidence="2">The sequence shown here is derived from an EMBL/GenBank/DDBJ whole genome shotgun (WGS) entry which is preliminary data.</text>
</comment>
<evidence type="ECO:0000259" key="1">
    <source>
        <dbReference type="Pfam" id="PF13476"/>
    </source>
</evidence>
<protein>
    <recommendedName>
        <fullName evidence="1">Rad50/SbcC-type AAA domain-containing protein</fullName>
    </recommendedName>
</protein>
<proteinExistence type="predicted"/>
<evidence type="ECO:0000313" key="3">
    <source>
        <dbReference type="Proteomes" id="UP000248333"/>
    </source>
</evidence>
<dbReference type="SUPFAM" id="SSF52540">
    <property type="entry name" value="P-loop containing nucleoside triphosphate hydrolases"/>
    <property type="match status" value="1"/>
</dbReference>
<dbReference type="OrthoDB" id="9795626at2"/>
<dbReference type="GO" id="GO:0016887">
    <property type="term" value="F:ATP hydrolysis activity"/>
    <property type="evidence" value="ECO:0007669"/>
    <property type="project" value="InterPro"/>
</dbReference>
<dbReference type="EMBL" id="PYBV01000011">
    <property type="protein sequence ID" value="PYC72531.1"/>
    <property type="molecule type" value="Genomic_DNA"/>
</dbReference>
<organism evidence="2 3">
    <name type="scientific">Micromonospora arborensis</name>
    <dbReference type="NCBI Taxonomy" id="2116518"/>
    <lineage>
        <taxon>Bacteria</taxon>
        <taxon>Bacillati</taxon>
        <taxon>Actinomycetota</taxon>
        <taxon>Actinomycetes</taxon>
        <taxon>Micromonosporales</taxon>
        <taxon>Micromonosporaceae</taxon>
        <taxon>Micromonospora</taxon>
    </lineage>
</organism>
<dbReference type="InterPro" id="IPR027417">
    <property type="entry name" value="P-loop_NTPase"/>
</dbReference>
<dbReference type="InterPro" id="IPR038729">
    <property type="entry name" value="Rad50/SbcC_AAA"/>
</dbReference>
<evidence type="ECO:0000313" key="2">
    <source>
        <dbReference type="EMBL" id="PYC72531.1"/>
    </source>
</evidence>
<name>A0A318NQU1_9ACTN</name>
<accession>A0A318NQU1</accession>
<gene>
    <name evidence="2" type="ORF">C7C45_08835</name>
</gene>